<name>A0ABW2APN7_9MICO</name>
<dbReference type="PANTHER" id="PTHR38011">
    <property type="entry name" value="DIHYDROFOLATE REDUCTASE FAMILY PROTEIN (AFU_ORTHOLOGUE AFUA_8G06820)"/>
    <property type="match status" value="1"/>
</dbReference>
<dbReference type="Pfam" id="PF01872">
    <property type="entry name" value="RibD_C"/>
    <property type="match status" value="1"/>
</dbReference>
<sequence length="191" mass="20595">MSTGRTAIVYLTATSLDGYIADPQGSLDWLFAVEGGESAIAEAESFMSGVTVQVEGSATYRWVVEHEQLLERPEKWQAFYGDRRTFVFTSRDDLPVVPGADVVFVGGPVTQHIDTIVAAAGGGDVHLVGGGDLAVQFARIGRLDAIRLSIAPVTLGGGARLLPAYFDSTRLRLTEVHQTGQFIHAEYDVLR</sequence>
<dbReference type="PANTHER" id="PTHR38011:SF11">
    <property type="entry name" value="2,5-DIAMINO-6-RIBOSYLAMINO-4(3H)-PYRIMIDINONE 5'-PHOSPHATE REDUCTASE"/>
    <property type="match status" value="1"/>
</dbReference>
<dbReference type="Proteomes" id="UP001596356">
    <property type="component" value="Unassembled WGS sequence"/>
</dbReference>
<dbReference type="SUPFAM" id="SSF53597">
    <property type="entry name" value="Dihydrofolate reductase-like"/>
    <property type="match status" value="1"/>
</dbReference>
<protein>
    <submittedName>
        <fullName evidence="2">Dihydrofolate reductase family protein</fullName>
    </submittedName>
</protein>
<dbReference type="InterPro" id="IPR050765">
    <property type="entry name" value="Riboflavin_Biosynth_HTPR"/>
</dbReference>
<evidence type="ECO:0000259" key="1">
    <source>
        <dbReference type="Pfam" id="PF01872"/>
    </source>
</evidence>
<comment type="caution">
    <text evidence="2">The sequence shown here is derived from an EMBL/GenBank/DDBJ whole genome shotgun (WGS) entry which is preliminary data.</text>
</comment>
<dbReference type="InterPro" id="IPR024072">
    <property type="entry name" value="DHFR-like_dom_sf"/>
</dbReference>
<dbReference type="EMBL" id="JBHSWJ010000002">
    <property type="protein sequence ID" value="MFC6712773.1"/>
    <property type="molecule type" value="Genomic_DNA"/>
</dbReference>
<reference evidence="3" key="1">
    <citation type="journal article" date="2019" name="Int. J. Syst. Evol. Microbiol.">
        <title>The Global Catalogue of Microorganisms (GCM) 10K type strain sequencing project: providing services to taxonomists for standard genome sequencing and annotation.</title>
        <authorList>
            <consortium name="The Broad Institute Genomics Platform"/>
            <consortium name="The Broad Institute Genome Sequencing Center for Infectious Disease"/>
            <person name="Wu L."/>
            <person name="Ma J."/>
        </authorList>
    </citation>
    <scope>NUCLEOTIDE SEQUENCE [LARGE SCALE GENOMIC DNA]</scope>
    <source>
        <strain evidence="3">NBRC 106593</strain>
    </source>
</reference>
<dbReference type="RefSeq" id="WP_377820239.1">
    <property type="nucleotide sequence ID" value="NZ_JBHSWJ010000002.1"/>
</dbReference>
<dbReference type="Gene3D" id="3.40.430.10">
    <property type="entry name" value="Dihydrofolate Reductase, subunit A"/>
    <property type="match status" value="1"/>
</dbReference>
<proteinExistence type="predicted"/>
<dbReference type="InterPro" id="IPR002734">
    <property type="entry name" value="RibDG_C"/>
</dbReference>
<feature type="domain" description="Bacterial bifunctional deaminase-reductase C-terminal" evidence="1">
    <location>
        <begin position="8"/>
        <end position="183"/>
    </location>
</feature>
<accession>A0ABW2APN7</accession>
<gene>
    <name evidence="2" type="ORF">ACFQBT_02495</name>
</gene>
<evidence type="ECO:0000313" key="2">
    <source>
        <dbReference type="EMBL" id="MFC6712773.1"/>
    </source>
</evidence>
<evidence type="ECO:0000313" key="3">
    <source>
        <dbReference type="Proteomes" id="UP001596356"/>
    </source>
</evidence>
<keyword evidence="3" id="KW-1185">Reference proteome</keyword>
<organism evidence="2 3">
    <name type="scientific">Branchiibius cervicis</name>
    <dbReference type="NCBI Taxonomy" id="908252"/>
    <lineage>
        <taxon>Bacteria</taxon>
        <taxon>Bacillati</taxon>
        <taxon>Actinomycetota</taxon>
        <taxon>Actinomycetes</taxon>
        <taxon>Micrococcales</taxon>
        <taxon>Dermacoccaceae</taxon>
        <taxon>Branchiibius</taxon>
    </lineage>
</organism>